<evidence type="ECO:0000313" key="1">
    <source>
        <dbReference type="EMBL" id="KAJ7985937.1"/>
    </source>
</evidence>
<dbReference type="EMBL" id="CM055762">
    <property type="protein sequence ID" value="KAJ7985937.1"/>
    <property type="molecule type" value="Genomic_DNA"/>
</dbReference>
<sequence>MGFRGERGWCDRRLELDQKFFSTSRSRYNRKVHTGQPGAYCFYLSATEEQADLGLCKLRDMVLGCQIAAVKVAQHSGSLPRAILRAAARRQTAIQAMIKPG</sequence>
<organism evidence="1 2">
    <name type="scientific">Dallia pectoralis</name>
    <name type="common">Alaska blackfish</name>
    <dbReference type="NCBI Taxonomy" id="75939"/>
    <lineage>
        <taxon>Eukaryota</taxon>
        <taxon>Metazoa</taxon>
        <taxon>Chordata</taxon>
        <taxon>Craniata</taxon>
        <taxon>Vertebrata</taxon>
        <taxon>Euteleostomi</taxon>
        <taxon>Actinopterygii</taxon>
        <taxon>Neopterygii</taxon>
        <taxon>Teleostei</taxon>
        <taxon>Protacanthopterygii</taxon>
        <taxon>Esociformes</taxon>
        <taxon>Umbridae</taxon>
        <taxon>Dallia</taxon>
    </lineage>
</organism>
<accession>A0ACC2F3T7</accession>
<proteinExistence type="predicted"/>
<gene>
    <name evidence="1" type="ORF">DPEC_G00345640</name>
</gene>
<keyword evidence="2" id="KW-1185">Reference proteome</keyword>
<protein>
    <submittedName>
        <fullName evidence="1">Uncharacterized protein</fullName>
    </submittedName>
</protein>
<dbReference type="Proteomes" id="UP001157502">
    <property type="component" value="Chromosome 35"/>
</dbReference>
<name>A0ACC2F3T7_DALPE</name>
<comment type="caution">
    <text evidence="1">The sequence shown here is derived from an EMBL/GenBank/DDBJ whole genome shotgun (WGS) entry which is preliminary data.</text>
</comment>
<evidence type="ECO:0000313" key="2">
    <source>
        <dbReference type="Proteomes" id="UP001157502"/>
    </source>
</evidence>
<reference evidence="1" key="1">
    <citation type="submission" date="2021-05" db="EMBL/GenBank/DDBJ databases">
        <authorList>
            <person name="Pan Q."/>
            <person name="Jouanno E."/>
            <person name="Zahm M."/>
            <person name="Klopp C."/>
            <person name="Cabau C."/>
            <person name="Louis A."/>
            <person name="Berthelot C."/>
            <person name="Parey E."/>
            <person name="Roest Crollius H."/>
            <person name="Montfort J."/>
            <person name="Robinson-Rechavi M."/>
            <person name="Bouchez O."/>
            <person name="Lampietro C."/>
            <person name="Lopez Roques C."/>
            <person name="Donnadieu C."/>
            <person name="Postlethwait J."/>
            <person name="Bobe J."/>
            <person name="Dillon D."/>
            <person name="Chandos A."/>
            <person name="von Hippel F."/>
            <person name="Guiguen Y."/>
        </authorList>
    </citation>
    <scope>NUCLEOTIDE SEQUENCE</scope>
    <source>
        <strain evidence="1">YG-Jan2019</strain>
    </source>
</reference>